<sequence length="415" mass="47911">MNIELEKSYRLLRFLNAPKPKWFKVFFAWCSSAYLTFLRLPKAYRADTHALAFEENGIKIAVRRLIWATHVSWLPLKLRSDYFFDVSECLGRDASTALVEWLKNNRHVSGVERNVWCADLASGVINKAFESELEFTLEPGDALFEYDRMFQDSVNNAAQELDQLMSQRIDVDNPIRFKKLKDSFDKRHAYSALKDSKTLMQSLGWQWFVISGTFLGAVREGDFLGHDYDLDLGVLYEEFDIDALTEAVSKSSHWSIKSSSQCLYRTAHEGEVRYHRMAKPILVKLKHETGLVVDVFVHVREEELLWHGSAIHRWDNLDFGVSEYTLGDEAVLGPDNADRYLTENYGEWRVPVKKFDCSIDPPNISYSNTAKSISYLLKVSYRFLLNGDKGQAQRYIDSMIENGVLERCNGTLVYK</sequence>
<accession>A0ABU1GXZ4</accession>
<protein>
    <recommendedName>
        <fullName evidence="3">LicD family protein</fullName>
    </recommendedName>
</protein>
<evidence type="ECO:0000313" key="1">
    <source>
        <dbReference type="EMBL" id="MDR5896417.1"/>
    </source>
</evidence>
<evidence type="ECO:0008006" key="3">
    <source>
        <dbReference type="Google" id="ProtNLM"/>
    </source>
</evidence>
<dbReference type="PANTHER" id="PTHR43404">
    <property type="entry name" value="LIPOPOLYSACCHARIDE CHOLINEPHOSPHOTRANSFERASE LICD"/>
    <property type="match status" value="1"/>
</dbReference>
<dbReference type="RefSeq" id="WP_251594013.1">
    <property type="nucleotide sequence ID" value="NZ_JAMLJI010000003.1"/>
</dbReference>
<keyword evidence="2" id="KW-1185">Reference proteome</keyword>
<dbReference type="EMBL" id="JARWAO010000005">
    <property type="protein sequence ID" value="MDR5896417.1"/>
    <property type="molecule type" value="Genomic_DNA"/>
</dbReference>
<evidence type="ECO:0000313" key="2">
    <source>
        <dbReference type="Proteomes" id="UP001269375"/>
    </source>
</evidence>
<proteinExistence type="predicted"/>
<dbReference type="PANTHER" id="PTHR43404:SF2">
    <property type="entry name" value="LIPOPOLYSACCHARIDE CHOLINEPHOSPHOTRANSFERASE LICD"/>
    <property type="match status" value="1"/>
</dbReference>
<reference evidence="1 2" key="1">
    <citation type="submission" date="2023-04" db="EMBL/GenBank/DDBJ databases">
        <title>A long-awaited taxogenomic arrangement of the family Halomonadaceae.</title>
        <authorList>
            <person name="De La Haba R."/>
            <person name="Chuvochina M."/>
            <person name="Wittouck S."/>
            <person name="Arahal D.R."/>
            <person name="Sanchez-Porro C."/>
            <person name="Hugenholtz P."/>
            <person name="Ventosa A."/>
        </authorList>
    </citation>
    <scope>NUCLEOTIDE SEQUENCE [LARGE SCALE GENOMIC DNA]</scope>
    <source>
        <strain evidence="1 2">DSM 22428</strain>
    </source>
</reference>
<dbReference type="Proteomes" id="UP001269375">
    <property type="component" value="Unassembled WGS sequence"/>
</dbReference>
<gene>
    <name evidence="1" type="ORF">QC825_10065</name>
</gene>
<name>A0ABU1GXZ4_9GAMM</name>
<comment type="caution">
    <text evidence="1">The sequence shown here is derived from an EMBL/GenBank/DDBJ whole genome shotgun (WGS) entry which is preliminary data.</text>
</comment>
<organism evidence="1 2">
    <name type="scientific">Larsenimonas suaedae</name>
    <dbReference type="NCBI Taxonomy" id="1851019"/>
    <lineage>
        <taxon>Bacteria</taxon>
        <taxon>Pseudomonadati</taxon>
        <taxon>Pseudomonadota</taxon>
        <taxon>Gammaproteobacteria</taxon>
        <taxon>Oceanospirillales</taxon>
        <taxon>Halomonadaceae</taxon>
        <taxon>Larsenimonas</taxon>
    </lineage>
</organism>
<dbReference type="InterPro" id="IPR052942">
    <property type="entry name" value="LPS_cholinephosphotransferase"/>
</dbReference>